<dbReference type="Proteomes" id="UP000549394">
    <property type="component" value="Unassembled WGS sequence"/>
</dbReference>
<gene>
    <name evidence="5" type="ORF">DGYR_LOCUS2381</name>
</gene>
<evidence type="ECO:0000259" key="4">
    <source>
        <dbReference type="PROSITE" id="PS01180"/>
    </source>
</evidence>
<dbReference type="PROSITE" id="PS01180">
    <property type="entry name" value="CUB"/>
    <property type="match status" value="2"/>
</dbReference>
<accession>A0A7I8VFS4</accession>
<dbReference type="GO" id="GO:0005886">
    <property type="term" value="C:plasma membrane"/>
    <property type="evidence" value="ECO:0007669"/>
    <property type="project" value="TreeGrafter"/>
</dbReference>
<dbReference type="Pfam" id="PF00431">
    <property type="entry name" value="CUB"/>
    <property type="match status" value="2"/>
</dbReference>
<reference evidence="5 6" key="1">
    <citation type="submission" date="2020-08" db="EMBL/GenBank/DDBJ databases">
        <authorList>
            <person name="Hejnol A."/>
        </authorList>
    </citation>
    <scope>NUCLEOTIDE SEQUENCE [LARGE SCALE GENOMIC DNA]</scope>
</reference>
<evidence type="ECO:0000313" key="6">
    <source>
        <dbReference type="Proteomes" id="UP000549394"/>
    </source>
</evidence>
<dbReference type="AlphaFoldDB" id="A0A7I8VFS4"/>
<name>A0A7I8VFS4_9ANNE</name>
<dbReference type="SUPFAM" id="SSF49854">
    <property type="entry name" value="Spermadhesin, CUB domain"/>
    <property type="match status" value="2"/>
</dbReference>
<dbReference type="InterPro" id="IPR053207">
    <property type="entry name" value="Non-NMDA_GluR_Accessory"/>
</dbReference>
<feature type="signal peptide" evidence="3">
    <location>
        <begin position="1"/>
        <end position="17"/>
    </location>
</feature>
<protein>
    <submittedName>
        <fullName evidence="5">DgyrCDS2548</fullName>
    </submittedName>
</protein>
<keyword evidence="6" id="KW-1185">Reference proteome</keyword>
<dbReference type="OrthoDB" id="6369184at2759"/>
<feature type="domain" description="CUB" evidence="4">
    <location>
        <begin position="31"/>
        <end position="160"/>
    </location>
</feature>
<dbReference type="Gene3D" id="2.60.120.290">
    <property type="entry name" value="Spermadhesin, CUB domain"/>
    <property type="match status" value="2"/>
</dbReference>
<evidence type="ECO:0000256" key="1">
    <source>
        <dbReference type="ARBA" id="ARBA00023157"/>
    </source>
</evidence>
<dbReference type="CDD" id="cd00041">
    <property type="entry name" value="CUB"/>
    <property type="match status" value="2"/>
</dbReference>
<keyword evidence="1" id="KW-1015">Disulfide bond</keyword>
<feature type="domain" description="CUB" evidence="4">
    <location>
        <begin position="176"/>
        <end position="301"/>
    </location>
</feature>
<proteinExistence type="predicted"/>
<comment type="caution">
    <text evidence="2">Lacks conserved residue(s) required for the propagation of feature annotation.</text>
</comment>
<dbReference type="PANTHER" id="PTHR47537:SF2">
    <property type="entry name" value="CUBILIN"/>
    <property type="match status" value="1"/>
</dbReference>
<dbReference type="InterPro" id="IPR035914">
    <property type="entry name" value="Sperma_CUB_dom_sf"/>
</dbReference>
<evidence type="ECO:0000256" key="3">
    <source>
        <dbReference type="SAM" id="SignalP"/>
    </source>
</evidence>
<organism evidence="5 6">
    <name type="scientific">Dimorphilus gyrociliatus</name>
    <dbReference type="NCBI Taxonomy" id="2664684"/>
    <lineage>
        <taxon>Eukaryota</taxon>
        <taxon>Metazoa</taxon>
        <taxon>Spiralia</taxon>
        <taxon>Lophotrochozoa</taxon>
        <taxon>Annelida</taxon>
        <taxon>Polychaeta</taxon>
        <taxon>Polychaeta incertae sedis</taxon>
        <taxon>Dinophilidae</taxon>
        <taxon>Dimorphilus</taxon>
    </lineage>
</organism>
<evidence type="ECO:0000313" key="5">
    <source>
        <dbReference type="EMBL" id="CAD5113376.1"/>
    </source>
</evidence>
<dbReference type="EMBL" id="CAJFCJ010000003">
    <property type="protein sequence ID" value="CAD5113376.1"/>
    <property type="molecule type" value="Genomic_DNA"/>
</dbReference>
<dbReference type="PANTHER" id="PTHR47537">
    <property type="entry name" value="CUBILIN"/>
    <property type="match status" value="1"/>
</dbReference>
<feature type="chain" id="PRO_5029739363" evidence="3">
    <location>
        <begin position="18"/>
        <end position="343"/>
    </location>
</feature>
<sequence>MLLSLAILISVLSPSLTSKGKYSENDSASDCVKTFKSEEGKEGTFTSPRYPEEYSSGQQCKYEFIGNPEERVQVIFEEVQLYYISNDAKDPTECTSIDSIRVQIKDEGDLKDIGLFCGEMDNRQLMSPNQFMEVIFDSVEREESSIKAPFKGFKARYKFLTNFGIYTGIQDKADKCIFTFTSRQAKSGMFTSPNYPGDYPRNTECQYVFKGEMEEEEIVQIHFLTFSVEGIKPCTEETKSDSVSFSNFGFRISDRKMSKLCGNFLSTHQRTVTSDGPYFRVIFKSNSVYDDKGFEASYQFKKKKDNNHQQSAENNRYMNNPAASFRSRINSLVFFVFFLLVLC</sequence>
<comment type="caution">
    <text evidence="5">The sequence shown here is derived from an EMBL/GenBank/DDBJ whole genome shotgun (WGS) entry which is preliminary data.</text>
</comment>
<keyword evidence="3" id="KW-0732">Signal</keyword>
<evidence type="ECO:0000256" key="2">
    <source>
        <dbReference type="PROSITE-ProRule" id="PRU00059"/>
    </source>
</evidence>
<dbReference type="SMART" id="SM00042">
    <property type="entry name" value="CUB"/>
    <property type="match status" value="2"/>
</dbReference>
<dbReference type="InterPro" id="IPR000859">
    <property type="entry name" value="CUB_dom"/>
</dbReference>